<organism evidence="2">
    <name type="scientific">marine metagenome</name>
    <dbReference type="NCBI Taxonomy" id="408172"/>
    <lineage>
        <taxon>unclassified sequences</taxon>
        <taxon>metagenomes</taxon>
        <taxon>ecological metagenomes</taxon>
    </lineage>
</organism>
<feature type="transmembrane region" description="Helical" evidence="1">
    <location>
        <begin position="57"/>
        <end position="77"/>
    </location>
</feature>
<accession>A0A382BFF6</accession>
<keyword evidence="1" id="KW-0472">Membrane</keyword>
<feature type="transmembrane region" description="Helical" evidence="1">
    <location>
        <begin position="21"/>
        <end position="45"/>
    </location>
</feature>
<protein>
    <submittedName>
        <fullName evidence="2">Uncharacterized protein</fullName>
    </submittedName>
</protein>
<dbReference type="EMBL" id="UINC01029607">
    <property type="protein sequence ID" value="SVB12600.1"/>
    <property type="molecule type" value="Genomic_DNA"/>
</dbReference>
<name>A0A382BFF6_9ZZZZ</name>
<proteinExistence type="predicted"/>
<dbReference type="AlphaFoldDB" id="A0A382BFF6"/>
<reference evidence="2" key="1">
    <citation type="submission" date="2018-05" db="EMBL/GenBank/DDBJ databases">
        <authorList>
            <person name="Lanie J.A."/>
            <person name="Ng W.-L."/>
            <person name="Kazmierczak K.M."/>
            <person name="Andrzejewski T.M."/>
            <person name="Davidsen T.M."/>
            <person name="Wayne K.J."/>
            <person name="Tettelin H."/>
            <person name="Glass J.I."/>
            <person name="Rusch D."/>
            <person name="Podicherti R."/>
            <person name="Tsui H.-C.T."/>
            <person name="Winkler M.E."/>
        </authorList>
    </citation>
    <scope>NUCLEOTIDE SEQUENCE</scope>
</reference>
<evidence type="ECO:0000313" key="2">
    <source>
        <dbReference type="EMBL" id="SVB12600.1"/>
    </source>
</evidence>
<gene>
    <name evidence="2" type="ORF">METZ01_LOCUS165454</name>
</gene>
<sequence length="87" mass="10220">MRGSYRDFLRGKITRENLVRDAPIPFMVIGMAIGMVLMVILFQYYEEAIKSWAGYSWLAFPLLGVYLIFAWILRHVFRLKLSEMLGE</sequence>
<evidence type="ECO:0000256" key="1">
    <source>
        <dbReference type="SAM" id="Phobius"/>
    </source>
</evidence>
<keyword evidence="1" id="KW-1133">Transmembrane helix</keyword>
<keyword evidence="1" id="KW-0812">Transmembrane</keyword>